<sequence length="750" mass="83401">MEWLRLDQDESTRSEIERLAAENNTVELQSRLQKRIAFGTAGLRGRMEAGFSRMNSLTVIQASQGLAEYLLKTETDVKTRGIVIGRDARHNSDKFAKLVAAVFVAKGIPVKWLGQVHTPLVPYTVAHLNAAAGVMVTASHNPAADNGYKVYWGNGCQIIPPHDAGIAKSIEENLEPITWDMEVVERGGPLVTNALQQVEAGYMSTVARNASISNSESSLPFVYTPMHGVGLPFFTSVMKQLGLENKMHVVQKQAHPDPDFPTVRFPNPEEKGALALAKQVADRNGVKLILANDPDADRFAAAEKVDGEWRQLTGNQMGVLLASHVLDTYESRPDSKGLAMLSSTVSSKMLAGMAAADGKFHWEETLTGFKWLGNRSRDLQQQGYDALFAYEEAIGYMFSEVVFDKDGVAAAAVFLAACNRWNREGLTPWTKYNQLCEKYGYFEDANTYVISPSSDVTNAVFEQIRQNKPTRVGRCSILRWRDLTIGYDSATPDNKPTLPVDKSSQMISCELDGNVHFTVRGSGTEPKIKFYIEGSASTSAEAKASAHEVLEDLMREWFKPEENGLKREDELQDQSHSAEPHVLISHRLVADESLALLLVQALEVVVTALKQRTSTVSSKNQEQRYADERNKVERQEHHEFEKLAERERCEYSAFLARSQGFEWCFGLLGVNGSLDLDEFCMSSGNHDGIEDIDLGFVHKEGFKEKSNDEIAFCKNQEGTVDPGRATLVEKLEKGDLRQIGCQEQDDQDED</sequence>
<dbReference type="GO" id="GO:0000287">
    <property type="term" value="F:magnesium ion binding"/>
    <property type="evidence" value="ECO:0007669"/>
    <property type="project" value="InterPro"/>
</dbReference>
<keyword evidence="5" id="KW-0313">Glucose metabolism</keyword>
<dbReference type="SUPFAM" id="SSF55957">
    <property type="entry name" value="Phosphoglucomutase, C-terminal domain"/>
    <property type="match status" value="1"/>
</dbReference>
<comment type="subcellular location">
    <subcellularLocation>
        <location evidence="2">Cytoplasm</location>
    </subcellularLocation>
</comment>
<evidence type="ECO:0000256" key="3">
    <source>
        <dbReference type="ARBA" id="ARBA00010231"/>
    </source>
</evidence>
<keyword evidence="9" id="KW-0413">Isomerase</keyword>
<evidence type="ECO:0000259" key="13">
    <source>
        <dbReference type="Pfam" id="PF02880"/>
    </source>
</evidence>
<dbReference type="PANTHER" id="PTHR45745:SF1">
    <property type="entry name" value="PHOSPHOGLUCOMUTASE 2B-RELATED"/>
    <property type="match status" value="1"/>
</dbReference>
<dbReference type="Gene3D" id="3.40.120.10">
    <property type="entry name" value="Alpha-D-Glucose-1,6-Bisphosphate, subunit A, domain 3"/>
    <property type="match status" value="3"/>
</dbReference>
<evidence type="ECO:0000313" key="14">
    <source>
        <dbReference type="EMBL" id="THW62999.1"/>
    </source>
</evidence>
<proteinExistence type="inferred from homology"/>
<feature type="domain" description="Alpha-D-phosphohexomutase alpha/beta/alpha" evidence="12">
    <location>
        <begin position="201"/>
        <end position="303"/>
    </location>
</feature>
<organism evidence="14 15">
    <name type="scientific">Aureobasidium pullulans</name>
    <name type="common">Black yeast</name>
    <name type="synonym">Pullularia pullulans</name>
    <dbReference type="NCBI Taxonomy" id="5580"/>
    <lineage>
        <taxon>Eukaryota</taxon>
        <taxon>Fungi</taxon>
        <taxon>Dikarya</taxon>
        <taxon>Ascomycota</taxon>
        <taxon>Pezizomycotina</taxon>
        <taxon>Dothideomycetes</taxon>
        <taxon>Dothideomycetidae</taxon>
        <taxon>Dothideales</taxon>
        <taxon>Saccotheciaceae</taxon>
        <taxon>Aureobasidium</taxon>
    </lineage>
</organism>
<name>A0A4S8Z553_AURPU</name>
<dbReference type="PANTHER" id="PTHR45745">
    <property type="entry name" value="PHOSPHOMANNOMUTASE 45A"/>
    <property type="match status" value="1"/>
</dbReference>
<dbReference type="AlphaFoldDB" id="A0A4S8Z553"/>
<dbReference type="Proteomes" id="UP000310421">
    <property type="component" value="Unassembled WGS sequence"/>
</dbReference>
<dbReference type="InterPro" id="IPR036900">
    <property type="entry name" value="A-D-PHexomutase_C_sf"/>
</dbReference>
<dbReference type="Pfam" id="PF02880">
    <property type="entry name" value="PGM_PMM_III"/>
    <property type="match status" value="1"/>
</dbReference>
<accession>A0A4S8Z553</accession>
<gene>
    <name evidence="14" type="ORF">D6D20_03930</name>
</gene>
<reference evidence="14 15" key="1">
    <citation type="submission" date="2018-10" db="EMBL/GenBank/DDBJ databases">
        <title>Fifty Aureobasidium pullulans genomes reveal a recombining polyextremotolerant generalist.</title>
        <authorList>
            <person name="Gostincar C."/>
            <person name="Turk M."/>
            <person name="Zajc J."/>
            <person name="Gunde-Cimerman N."/>
        </authorList>
    </citation>
    <scope>NUCLEOTIDE SEQUENCE [LARGE SCALE GENOMIC DNA]</scope>
    <source>
        <strain evidence="14 15">EXF-10751</strain>
    </source>
</reference>
<dbReference type="GO" id="GO:0006166">
    <property type="term" value="P:purine ribonucleoside salvage"/>
    <property type="evidence" value="ECO:0007669"/>
    <property type="project" value="TreeGrafter"/>
</dbReference>
<dbReference type="CDD" id="cd05799">
    <property type="entry name" value="PGM2"/>
    <property type="match status" value="1"/>
</dbReference>
<evidence type="ECO:0000256" key="7">
    <source>
        <dbReference type="ARBA" id="ARBA00022723"/>
    </source>
</evidence>
<keyword evidence="8" id="KW-0460">Magnesium</keyword>
<comment type="similarity">
    <text evidence="3">Belongs to the phosphohexose mutase family.</text>
</comment>
<keyword evidence="10" id="KW-0119">Carbohydrate metabolism</keyword>
<evidence type="ECO:0000256" key="4">
    <source>
        <dbReference type="ARBA" id="ARBA00022490"/>
    </source>
</evidence>
<evidence type="ECO:0000256" key="9">
    <source>
        <dbReference type="ARBA" id="ARBA00023235"/>
    </source>
</evidence>
<dbReference type="InterPro" id="IPR016066">
    <property type="entry name" value="A-D-PHexomutase_CS"/>
</dbReference>
<evidence type="ECO:0008006" key="16">
    <source>
        <dbReference type="Google" id="ProtNLM"/>
    </source>
</evidence>
<comment type="cofactor">
    <cofactor evidence="1">
        <name>Mg(2+)</name>
        <dbReference type="ChEBI" id="CHEBI:18420"/>
    </cofactor>
</comment>
<evidence type="ECO:0000256" key="10">
    <source>
        <dbReference type="ARBA" id="ARBA00023277"/>
    </source>
</evidence>
<evidence type="ECO:0000313" key="15">
    <source>
        <dbReference type="Proteomes" id="UP000310421"/>
    </source>
</evidence>
<keyword evidence="7" id="KW-0479">Metal-binding</keyword>
<dbReference type="GO" id="GO:0006006">
    <property type="term" value="P:glucose metabolic process"/>
    <property type="evidence" value="ECO:0007669"/>
    <property type="project" value="UniProtKB-KW"/>
</dbReference>
<keyword evidence="4" id="KW-0963">Cytoplasm</keyword>
<dbReference type="FunFam" id="3.40.120.10:FF:000035">
    <property type="entry name" value="Pgm3p"/>
    <property type="match status" value="1"/>
</dbReference>
<evidence type="ECO:0000256" key="8">
    <source>
        <dbReference type="ARBA" id="ARBA00022842"/>
    </source>
</evidence>
<dbReference type="EMBL" id="QZAN01000032">
    <property type="protein sequence ID" value="THW62999.1"/>
    <property type="molecule type" value="Genomic_DNA"/>
</dbReference>
<feature type="domain" description="Alpha-D-phosphohexomutase alpha/beta/alpha" evidence="13">
    <location>
        <begin position="314"/>
        <end position="420"/>
    </location>
</feature>
<evidence type="ECO:0000256" key="1">
    <source>
        <dbReference type="ARBA" id="ARBA00001946"/>
    </source>
</evidence>
<dbReference type="GO" id="GO:0005634">
    <property type="term" value="C:nucleus"/>
    <property type="evidence" value="ECO:0007669"/>
    <property type="project" value="TreeGrafter"/>
</dbReference>
<evidence type="ECO:0000256" key="6">
    <source>
        <dbReference type="ARBA" id="ARBA00022553"/>
    </source>
</evidence>
<dbReference type="InterPro" id="IPR005844">
    <property type="entry name" value="A-D-PHexomutase_a/b/a-I"/>
</dbReference>
<evidence type="ECO:0000256" key="2">
    <source>
        <dbReference type="ARBA" id="ARBA00004496"/>
    </source>
</evidence>
<dbReference type="Pfam" id="PF02879">
    <property type="entry name" value="PGM_PMM_II"/>
    <property type="match status" value="1"/>
</dbReference>
<feature type="domain" description="Alpha-D-phosphohexomutase alpha/beta/alpha" evidence="11">
    <location>
        <begin position="36"/>
        <end position="173"/>
    </location>
</feature>
<protein>
    <recommendedName>
        <fullName evidence="16">Phosphoglucomutase</fullName>
    </recommendedName>
</protein>
<comment type="caution">
    <text evidence="14">The sequence shown here is derived from an EMBL/GenBank/DDBJ whole genome shotgun (WGS) entry which is preliminary data.</text>
</comment>
<evidence type="ECO:0000259" key="11">
    <source>
        <dbReference type="Pfam" id="PF02878"/>
    </source>
</evidence>
<dbReference type="InterPro" id="IPR005846">
    <property type="entry name" value="A-D-PHexomutase_a/b/a-III"/>
</dbReference>
<dbReference type="Pfam" id="PF02878">
    <property type="entry name" value="PGM_PMM_I"/>
    <property type="match status" value="1"/>
</dbReference>
<dbReference type="InterPro" id="IPR005845">
    <property type="entry name" value="A-D-PHexomutase_a/b/a-II"/>
</dbReference>
<evidence type="ECO:0000256" key="5">
    <source>
        <dbReference type="ARBA" id="ARBA00022526"/>
    </source>
</evidence>
<dbReference type="GO" id="GO:0005737">
    <property type="term" value="C:cytoplasm"/>
    <property type="evidence" value="ECO:0007669"/>
    <property type="project" value="UniProtKB-SubCell"/>
</dbReference>
<dbReference type="GO" id="GO:0008973">
    <property type="term" value="F:phosphopentomutase activity"/>
    <property type="evidence" value="ECO:0007669"/>
    <property type="project" value="TreeGrafter"/>
</dbReference>
<evidence type="ECO:0000259" key="12">
    <source>
        <dbReference type="Pfam" id="PF02879"/>
    </source>
</evidence>
<keyword evidence="6" id="KW-0597">Phosphoprotein</keyword>
<dbReference type="InterPro" id="IPR016055">
    <property type="entry name" value="A-D-PHexomutase_a/b/a-I/II/III"/>
</dbReference>
<dbReference type="PROSITE" id="PS00710">
    <property type="entry name" value="PGM_PMM"/>
    <property type="match status" value="1"/>
</dbReference>
<dbReference type="SUPFAM" id="SSF53738">
    <property type="entry name" value="Phosphoglucomutase, first 3 domains"/>
    <property type="match status" value="3"/>
</dbReference>